<reference evidence="7 8" key="1">
    <citation type="journal article" date="2018" name="Mycol. Prog.">
        <title>Coniella lustricola, a new species from submerged detritus.</title>
        <authorList>
            <person name="Raudabaugh D.B."/>
            <person name="Iturriaga T."/>
            <person name="Carver A."/>
            <person name="Mondo S."/>
            <person name="Pangilinan J."/>
            <person name="Lipzen A."/>
            <person name="He G."/>
            <person name="Amirebrahimi M."/>
            <person name="Grigoriev I.V."/>
            <person name="Miller A.N."/>
        </authorList>
    </citation>
    <scope>NUCLEOTIDE SEQUENCE [LARGE SCALE GENOMIC DNA]</scope>
    <source>
        <strain evidence="7 8">B22-T-1</strain>
    </source>
</reference>
<keyword evidence="1" id="KW-0479">Metal-binding</keyword>
<dbReference type="PROSITE" id="PS50089">
    <property type="entry name" value="ZF_RING_2"/>
    <property type="match status" value="1"/>
</dbReference>
<evidence type="ECO:0000313" key="8">
    <source>
        <dbReference type="Proteomes" id="UP000241462"/>
    </source>
</evidence>
<keyword evidence="2 4" id="KW-0863">Zinc-finger</keyword>
<dbReference type="SUPFAM" id="SSF57850">
    <property type="entry name" value="RING/U-box"/>
    <property type="match status" value="1"/>
</dbReference>
<dbReference type="Pfam" id="PF13639">
    <property type="entry name" value="zf-RING_2"/>
    <property type="match status" value="1"/>
</dbReference>
<evidence type="ECO:0000256" key="1">
    <source>
        <dbReference type="ARBA" id="ARBA00022723"/>
    </source>
</evidence>
<protein>
    <recommendedName>
        <fullName evidence="6">RING-type domain-containing protein</fullName>
    </recommendedName>
</protein>
<feature type="compositionally biased region" description="Low complexity" evidence="5">
    <location>
        <begin position="157"/>
        <end position="171"/>
    </location>
</feature>
<dbReference type="EMBL" id="KZ678381">
    <property type="protein sequence ID" value="PSS00819.1"/>
    <property type="molecule type" value="Genomic_DNA"/>
</dbReference>
<dbReference type="Proteomes" id="UP000241462">
    <property type="component" value="Unassembled WGS sequence"/>
</dbReference>
<dbReference type="InterPro" id="IPR050731">
    <property type="entry name" value="HRD1_E3_ubiq-ligases"/>
</dbReference>
<keyword evidence="3" id="KW-0862">Zinc</keyword>
<dbReference type="AlphaFoldDB" id="A0A2T3AJW4"/>
<dbReference type="GO" id="GO:0008270">
    <property type="term" value="F:zinc ion binding"/>
    <property type="evidence" value="ECO:0007669"/>
    <property type="project" value="UniProtKB-KW"/>
</dbReference>
<dbReference type="GO" id="GO:0043161">
    <property type="term" value="P:proteasome-mediated ubiquitin-dependent protein catabolic process"/>
    <property type="evidence" value="ECO:0007669"/>
    <property type="project" value="TreeGrafter"/>
</dbReference>
<gene>
    <name evidence="7" type="ORF">BD289DRAFT_450164</name>
</gene>
<dbReference type="InterPro" id="IPR013083">
    <property type="entry name" value="Znf_RING/FYVE/PHD"/>
</dbReference>
<dbReference type="InterPro" id="IPR001841">
    <property type="entry name" value="Znf_RING"/>
</dbReference>
<proteinExistence type="predicted"/>
<feature type="compositionally biased region" description="Acidic residues" evidence="5">
    <location>
        <begin position="240"/>
        <end position="249"/>
    </location>
</feature>
<dbReference type="GO" id="GO:0061630">
    <property type="term" value="F:ubiquitin protein ligase activity"/>
    <property type="evidence" value="ECO:0007669"/>
    <property type="project" value="TreeGrafter"/>
</dbReference>
<dbReference type="InParanoid" id="A0A2T3AJW4"/>
<feature type="region of interest" description="Disordered" evidence="5">
    <location>
        <begin position="232"/>
        <end position="265"/>
    </location>
</feature>
<evidence type="ECO:0000256" key="2">
    <source>
        <dbReference type="ARBA" id="ARBA00022771"/>
    </source>
</evidence>
<evidence type="ECO:0000256" key="3">
    <source>
        <dbReference type="ARBA" id="ARBA00022833"/>
    </source>
</evidence>
<dbReference type="STRING" id="2025994.A0A2T3AJW4"/>
<dbReference type="GO" id="GO:0012505">
    <property type="term" value="C:endomembrane system"/>
    <property type="evidence" value="ECO:0007669"/>
    <property type="project" value="TreeGrafter"/>
</dbReference>
<dbReference type="Gene3D" id="3.30.40.10">
    <property type="entry name" value="Zinc/RING finger domain, C3HC4 (zinc finger)"/>
    <property type="match status" value="1"/>
</dbReference>
<accession>A0A2T3AJW4</accession>
<feature type="compositionally biased region" description="Gly residues" evidence="5">
    <location>
        <begin position="172"/>
        <end position="184"/>
    </location>
</feature>
<evidence type="ECO:0000259" key="6">
    <source>
        <dbReference type="PROSITE" id="PS50089"/>
    </source>
</evidence>
<evidence type="ECO:0000256" key="5">
    <source>
        <dbReference type="SAM" id="MobiDB-lite"/>
    </source>
</evidence>
<evidence type="ECO:0000256" key="4">
    <source>
        <dbReference type="PROSITE-ProRule" id="PRU00175"/>
    </source>
</evidence>
<dbReference type="OrthoDB" id="8062037at2759"/>
<keyword evidence="8" id="KW-1185">Reference proteome</keyword>
<name>A0A2T3AJW4_9PEZI</name>
<sequence length="306" mass="32977">MKSMRSVRTSVVRHQAEPEHVSIDPTCPICAVDIGAKSPDGVRETYAITPCGHVFGSVCIKKYLAITDKPLCPVCRIDLFHACSHPVLPSFYDPRKSRLTRDDAAAQAFPEDLEYTDCNYCRHRKLKYARRLRRQEILETAARKGSNAVVAPATATASATASSSTSATAGGSASGSGSSEGGGSDDSEHPEHSPSRATRALRLAVQTIHITVALARLTLDATRIRKIKTHIEDAGSDTGDSPEEGDSEGDIVSPGSPSLAANPSMPPVPGLYGHWDLANKGPDWKFLGWYDQQEPKTKTRPEHFTA</sequence>
<organism evidence="7 8">
    <name type="scientific">Coniella lustricola</name>
    <dbReference type="NCBI Taxonomy" id="2025994"/>
    <lineage>
        <taxon>Eukaryota</taxon>
        <taxon>Fungi</taxon>
        <taxon>Dikarya</taxon>
        <taxon>Ascomycota</taxon>
        <taxon>Pezizomycotina</taxon>
        <taxon>Sordariomycetes</taxon>
        <taxon>Sordariomycetidae</taxon>
        <taxon>Diaporthales</taxon>
        <taxon>Schizoparmaceae</taxon>
        <taxon>Coniella</taxon>
    </lineage>
</organism>
<feature type="region of interest" description="Disordered" evidence="5">
    <location>
        <begin position="157"/>
        <end position="196"/>
    </location>
</feature>
<dbReference type="SMART" id="SM00184">
    <property type="entry name" value="RING"/>
    <property type="match status" value="1"/>
</dbReference>
<dbReference type="PANTHER" id="PTHR22763">
    <property type="entry name" value="RING ZINC FINGER PROTEIN"/>
    <property type="match status" value="1"/>
</dbReference>
<feature type="domain" description="RING-type" evidence="6">
    <location>
        <begin position="27"/>
        <end position="76"/>
    </location>
</feature>
<evidence type="ECO:0000313" key="7">
    <source>
        <dbReference type="EMBL" id="PSS00819.1"/>
    </source>
</evidence>